<evidence type="ECO:0000313" key="1">
    <source>
        <dbReference type="EMBL" id="OGD65086.1"/>
    </source>
</evidence>
<protein>
    <submittedName>
        <fullName evidence="1">Uncharacterized protein</fullName>
    </submittedName>
</protein>
<name>A0A1F5ECV3_9BACT</name>
<organism evidence="1 2">
    <name type="scientific">Candidatus Berkelbacteria bacterium RIFCSPLOWO2_01_FULL_50_28</name>
    <dbReference type="NCBI Taxonomy" id="1797471"/>
    <lineage>
        <taxon>Bacteria</taxon>
        <taxon>Candidatus Berkelbacteria</taxon>
    </lineage>
</organism>
<evidence type="ECO:0000313" key="2">
    <source>
        <dbReference type="Proteomes" id="UP000177481"/>
    </source>
</evidence>
<proteinExistence type="predicted"/>
<dbReference type="AlphaFoldDB" id="A0A1F5ECV3"/>
<dbReference type="EMBL" id="MEZX01000001">
    <property type="protein sequence ID" value="OGD65086.1"/>
    <property type="molecule type" value="Genomic_DNA"/>
</dbReference>
<dbReference type="STRING" id="1797471.A3A71_03295"/>
<dbReference type="Proteomes" id="UP000177481">
    <property type="component" value="Unassembled WGS sequence"/>
</dbReference>
<reference evidence="1 2" key="1">
    <citation type="journal article" date="2016" name="Nat. Commun.">
        <title>Thousands of microbial genomes shed light on interconnected biogeochemical processes in an aquifer system.</title>
        <authorList>
            <person name="Anantharaman K."/>
            <person name="Brown C.T."/>
            <person name="Hug L.A."/>
            <person name="Sharon I."/>
            <person name="Castelle C.J."/>
            <person name="Probst A.J."/>
            <person name="Thomas B.C."/>
            <person name="Singh A."/>
            <person name="Wilkins M.J."/>
            <person name="Karaoz U."/>
            <person name="Brodie E.L."/>
            <person name="Williams K.H."/>
            <person name="Hubbard S.S."/>
            <person name="Banfield J.F."/>
        </authorList>
    </citation>
    <scope>NUCLEOTIDE SEQUENCE [LARGE SCALE GENOMIC DNA]</scope>
</reference>
<gene>
    <name evidence="1" type="ORF">A3A71_03295</name>
</gene>
<accession>A0A1F5ECV3</accession>
<sequence>MRNYTDSESALVDDPLLWEFEALRGIARIRHDLQSDLRDALGTDDGLGEAGFNRLYKGITEQLSVFVRDTMVGVTGKHHRDAWFLWPGYPRSLASLGRTYPDSWISLPVASMTRARSATIRLGAAFAASSSRSRFTSCVSMPEYLRFET</sequence>
<comment type="caution">
    <text evidence="1">The sequence shown here is derived from an EMBL/GenBank/DDBJ whole genome shotgun (WGS) entry which is preliminary data.</text>
</comment>